<evidence type="ECO:0000256" key="3">
    <source>
        <dbReference type="ARBA" id="ARBA00022481"/>
    </source>
</evidence>
<evidence type="ECO:0000313" key="10">
    <source>
        <dbReference type="Proteomes" id="UP000619101"/>
    </source>
</evidence>
<dbReference type="InterPro" id="IPR045853">
    <property type="entry name" value="Pep_chain_release_fac_I_sf"/>
</dbReference>
<evidence type="ECO:0000256" key="5">
    <source>
        <dbReference type="ARBA" id="ARBA00050039"/>
    </source>
</evidence>
<feature type="coiled-coil region" evidence="7">
    <location>
        <begin position="64"/>
        <end position="94"/>
    </location>
</feature>
<keyword evidence="3 6" id="KW-0488">Methylation</keyword>
<dbReference type="HAMAP" id="MF_00093">
    <property type="entry name" value="Rel_fac_1"/>
    <property type="match status" value="1"/>
</dbReference>
<dbReference type="Pfam" id="PF00472">
    <property type="entry name" value="RF-1"/>
    <property type="match status" value="1"/>
</dbReference>
<dbReference type="InterPro" id="IPR005139">
    <property type="entry name" value="PCRF"/>
</dbReference>
<proteinExistence type="inferred from homology"/>
<dbReference type="PANTHER" id="PTHR43804:SF7">
    <property type="entry name" value="LD18447P"/>
    <property type="match status" value="1"/>
</dbReference>
<keyword evidence="7" id="KW-0175">Coiled coil</keyword>
<feature type="domain" description="Prokaryotic-type class I peptide chain release factors" evidence="8">
    <location>
        <begin position="226"/>
        <end position="242"/>
    </location>
</feature>
<dbReference type="InterPro" id="IPR050057">
    <property type="entry name" value="Prokaryotic/Mito_RF"/>
</dbReference>
<evidence type="ECO:0000256" key="6">
    <source>
        <dbReference type="HAMAP-Rule" id="MF_00093"/>
    </source>
</evidence>
<comment type="PTM">
    <text evidence="6">Methylated by PrmC. Methylation increases the termination efficiency of RF1.</text>
</comment>
<gene>
    <name evidence="6 9" type="primary">prfA</name>
    <name evidence="9" type="ORF">H9635_13295</name>
</gene>
<keyword evidence="4 6" id="KW-0648">Protein biosynthesis</keyword>
<reference evidence="9 10" key="1">
    <citation type="submission" date="2020-08" db="EMBL/GenBank/DDBJ databases">
        <title>A Genomic Blueprint of the Chicken Gut Microbiome.</title>
        <authorList>
            <person name="Gilroy R."/>
            <person name="Ravi A."/>
            <person name="Getino M."/>
            <person name="Pursley I."/>
            <person name="Horton D.L."/>
            <person name="Alikhan N.-F."/>
            <person name="Baker D."/>
            <person name="Gharbi K."/>
            <person name="Hall N."/>
            <person name="Watson M."/>
            <person name="Adriaenssens E.M."/>
            <person name="Foster-Nyarko E."/>
            <person name="Jarju S."/>
            <person name="Secka A."/>
            <person name="Antonio M."/>
            <person name="Oren A."/>
            <person name="Chaudhuri R."/>
            <person name="La Ragione R.M."/>
            <person name="Hildebrand F."/>
            <person name="Pallen M.J."/>
        </authorList>
    </citation>
    <scope>NUCLEOTIDE SEQUENCE [LARGE SCALE GENOMIC DNA]</scope>
    <source>
        <strain evidence="9 10">A46</strain>
    </source>
</reference>
<feature type="modified residue" description="N5-methylglutamine" evidence="6">
    <location>
        <position position="233"/>
    </location>
</feature>
<dbReference type="SUPFAM" id="SSF75620">
    <property type="entry name" value="Release factor"/>
    <property type="match status" value="1"/>
</dbReference>
<dbReference type="Gene3D" id="3.30.70.1660">
    <property type="match status" value="2"/>
</dbReference>
<dbReference type="EMBL" id="JACSPZ010000006">
    <property type="protein sequence ID" value="MBD8037720.1"/>
    <property type="molecule type" value="Genomic_DNA"/>
</dbReference>
<comment type="function">
    <text evidence="1 6">Peptide chain release factor 1 directs the termination of translation in response to the peptide chain termination codons UAG and UAA.</text>
</comment>
<dbReference type="NCBIfam" id="TIGR00019">
    <property type="entry name" value="prfA"/>
    <property type="match status" value="1"/>
</dbReference>
<protein>
    <recommendedName>
        <fullName evidence="5 6">Peptide chain release factor 1</fullName>
        <shortName evidence="6">RF-1</shortName>
    </recommendedName>
</protein>
<organism evidence="9 10">
    <name type="scientific">Solibacillus faecavium</name>
    <dbReference type="NCBI Taxonomy" id="2762221"/>
    <lineage>
        <taxon>Bacteria</taxon>
        <taxon>Bacillati</taxon>
        <taxon>Bacillota</taxon>
        <taxon>Bacilli</taxon>
        <taxon>Bacillales</taxon>
        <taxon>Caryophanaceae</taxon>
        <taxon>Solibacillus</taxon>
    </lineage>
</organism>
<dbReference type="Pfam" id="PF03462">
    <property type="entry name" value="PCRF"/>
    <property type="match status" value="1"/>
</dbReference>
<keyword evidence="6" id="KW-0963">Cytoplasm</keyword>
<comment type="subcellular location">
    <subcellularLocation>
        <location evidence="6">Cytoplasm</location>
    </subcellularLocation>
</comment>
<comment type="similarity">
    <text evidence="2 6">Belongs to the prokaryotic/mitochondrial release factor family.</text>
</comment>
<keyword evidence="10" id="KW-1185">Reference proteome</keyword>
<evidence type="ECO:0000313" key="9">
    <source>
        <dbReference type="EMBL" id="MBD8037720.1"/>
    </source>
</evidence>
<evidence type="ECO:0000256" key="2">
    <source>
        <dbReference type="ARBA" id="ARBA00010835"/>
    </source>
</evidence>
<evidence type="ECO:0000256" key="1">
    <source>
        <dbReference type="ARBA" id="ARBA00002986"/>
    </source>
</evidence>
<comment type="caution">
    <text evidence="9">The sequence shown here is derived from an EMBL/GenBank/DDBJ whole genome shotgun (WGS) entry which is preliminary data.</text>
</comment>
<dbReference type="PANTHER" id="PTHR43804">
    <property type="entry name" value="LD18447P"/>
    <property type="match status" value="1"/>
</dbReference>
<dbReference type="Proteomes" id="UP000619101">
    <property type="component" value="Unassembled WGS sequence"/>
</dbReference>
<dbReference type="InterPro" id="IPR004373">
    <property type="entry name" value="RF-1"/>
</dbReference>
<dbReference type="Gene3D" id="3.30.160.20">
    <property type="match status" value="1"/>
</dbReference>
<evidence type="ECO:0000259" key="8">
    <source>
        <dbReference type="PROSITE" id="PS00745"/>
    </source>
</evidence>
<evidence type="ECO:0000256" key="7">
    <source>
        <dbReference type="SAM" id="Coils"/>
    </source>
</evidence>
<accession>A0ABR8Y0J3</accession>
<dbReference type="SMART" id="SM00937">
    <property type="entry name" value="PCRF"/>
    <property type="match status" value="1"/>
</dbReference>
<evidence type="ECO:0000256" key="4">
    <source>
        <dbReference type="ARBA" id="ARBA00022917"/>
    </source>
</evidence>
<dbReference type="InterPro" id="IPR000352">
    <property type="entry name" value="Pep_chain_release_fac_I"/>
</dbReference>
<dbReference type="RefSeq" id="WP_191700794.1">
    <property type="nucleotide sequence ID" value="NZ_JACSPZ010000006.1"/>
</dbReference>
<sequence>MFDRLQAVEDRYERLNELLSDPDIVSDSNKLREYSKEQSDIQEMVDVYREYKSVKEQLADTRELMEIEKDAEMLEMMKEEFNDLNKQVPDLEERLRILLIPKDPNDSKNVIMEIRGAAGGDEANIFAGDLFRMYTRYAETQGWKVDIMEATPNPAGGYKEVILMINGQGAYSKFKYENGAHRVQRVPATESQGRIHTSTATVACLPEVHVEDVEIHEKDIRVDTFASSGAGGQSVNTTMSAVRMTHLPTGVVVSMQDERSQIKNREKAMKILVARVADKHRQEAQAEIDATRKTAVGTGDRSERIRTYNYPQNRVTDHRIGLTIQKLDQIVEGKLDEIIDALILDEQATRLANLNEDA</sequence>
<dbReference type="PROSITE" id="PS00745">
    <property type="entry name" value="RF_PROK_I"/>
    <property type="match status" value="1"/>
</dbReference>
<dbReference type="NCBIfam" id="NF001859">
    <property type="entry name" value="PRK00591.1"/>
    <property type="match status" value="1"/>
</dbReference>
<dbReference type="Gene3D" id="6.10.140.1950">
    <property type="match status" value="1"/>
</dbReference>
<name>A0ABR8Y0J3_9BACL</name>